<dbReference type="Gene3D" id="1.10.150.130">
    <property type="match status" value="1"/>
</dbReference>
<dbReference type="InterPro" id="IPR010998">
    <property type="entry name" value="Integrase_recombinase_N"/>
</dbReference>
<dbReference type="PANTHER" id="PTHR30629">
    <property type="entry name" value="PROPHAGE INTEGRASE"/>
    <property type="match status" value="1"/>
</dbReference>
<dbReference type="Proteomes" id="UP000576152">
    <property type="component" value="Unassembled WGS sequence"/>
</dbReference>
<comment type="caution">
    <text evidence="9">The sequence shown here is derived from an EMBL/GenBank/DDBJ whole genome shotgun (WGS) entry which is preliminary data.</text>
</comment>
<feature type="region of interest" description="Disordered" evidence="6">
    <location>
        <begin position="32"/>
        <end position="51"/>
    </location>
</feature>
<dbReference type="Pfam" id="PF20172">
    <property type="entry name" value="DUF6538"/>
    <property type="match status" value="1"/>
</dbReference>
<dbReference type="EMBL" id="JACIBX010000003">
    <property type="protein sequence ID" value="MBB3711575.1"/>
    <property type="molecule type" value="Genomic_DNA"/>
</dbReference>
<dbReference type="InterPro" id="IPR050808">
    <property type="entry name" value="Phage_Integrase"/>
</dbReference>
<feature type="domain" description="Tyr recombinase" evidence="7">
    <location>
        <begin position="263"/>
        <end position="443"/>
    </location>
</feature>
<protein>
    <submittedName>
        <fullName evidence="9">Integrase</fullName>
    </submittedName>
</protein>
<evidence type="ECO:0000259" key="7">
    <source>
        <dbReference type="PROSITE" id="PS51898"/>
    </source>
</evidence>
<dbReference type="Pfam" id="PF00589">
    <property type="entry name" value="Phage_integrase"/>
    <property type="match status" value="1"/>
</dbReference>
<dbReference type="Pfam" id="PF22022">
    <property type="entry name" value="Phage_int_M"/>
    <property type="match status" value="1"/>
</dbReference>
<dbReference type="PROSITE" id="PS51900">
    <property type="entry name" value="CB"/>
    <property type="match status" value="1"/>
</dbReference>
<evidence type="ECO:0000313" key="10">
    <source>
        <dbReference type="Proteomes" id="UP000576152"/>
    </source>
</evidence>
<keyword evidence="4" id="KW-0233">DNA recombination</keyword>
<sequence>MQTYPKASLVRVKGKWYVQATIPPHLREAFKGKKQLRRSTGTSDRGEAERRLHGKAGEIFEEFRRAERLHDPLTNAANALSQYLPGEPSWSSEDWEPESFSRSEWRIEALYYNFMHVDPFGLEGPEDYILLGQMRDKAEQLYYDYRDELERRKASGPRSTRCVSSVSEELIANRKFGRQKTRQDHERAVQKFIAFAGDLPISQVDRPLALSFVDELAQRLAHNTLQRDVTFVRQVFAFALDRGWIDRNPFEGVSLRGKGASSTRRIPFRPSQLQRLFALDMKPQDRLCLSILAATGMRLDEVALLEWQDIRDEGGIRYFDLQRMHKVVKNETAARQVPVPSALRLPPRGVGRLFTYRRDADGKAQNAASKALMKYIRKVRDDQTDSRLTVHSLRHTYKDALREAGVPEEVQNFLMGHSGAGQGSRYGSGPSLAVKAKWVETLDLSFLNGKTDKQLKVA</sequence>
<evidence type="ECO:0000256" key="4">
    <source>
        <dbReference type="ARBA" id="ARBA00023172"/>
    </source>
</evidence>
<reference evidence="9 10" key="1">
    <citation type="submission" date="2020-08" db="EMBL/GenBank/DDBJ databases">
        <title>Genomic Encyclopedia of Type Strains, Phase III (KMG-III): the genomes of soil and plant-associated and newly described type strains.</title>
        <authorList>
            <person name="Whitman W."/>
        </authorList>
    </citation>
    <scope>NUCLEOTIDE SEQUENCE [LARGE SCALE GENOMIC DNA]</scope>
    <source>
        <strain evidence="9 10">CECT 8572</strain>
    </source>
</reference>
<dbReference type="InterPro" id="IPR044068">
    <property type="entry name" value="CB"/>
</dbReference>
<dbReference type="InterPro" id="IPR046668">
    <property type="entry name" value="DUF6538"/>
</dbReference>
<keyword evidence="2" id="KW-0229">DNA integration</keyword>
<dbReference type="RefSeq" id="WP_183470743.1">
    <property type="nucleotide sequence ID" value="NZ_JACIBX010000003.1"/>
</dbReference>
<evidence type="ECO:0000256" key="3">
    <source>
        <dbReference type="ARBA" id="ARBA00023125"/>
    </source>
</evidence>
<evidence type="ECO:0000313" key="9">
    <source>
        <dbReference type="EMBL" id="MBB3711575.1"/>
    </source>
</evidence>
<feature type="domain" description="Core-binding (CB)" evidence="8">
    <location>
        <begin position="157"/>
        <end position="240"/>
    </location>
</feature>
<evidence type="ECO:0000256" key="2">
    <source>
        <dbReference type="ARBA" id="ARBA00022908"/>
    </source>
</evidence>
<dbReference type="InterPro" id="IPR013762">
    <property type="entry name" value="Integrase-like_cat_sf"/>
</dbReference>
<accession>A0ABR6HMA3</accession>
<proteinExistence type="inferred from homology"/>
<dbReference type="Gene3D" id="1.10.443.10">
    <property type="entry name" value="Intergrase catalytic core"/>
    <property type="match status" value="1"/>
</dbReference>
<keyword evidence="10" id="KW-1185">Reference proteome</keyword>
<dbReference type="InterPro" id="IPR011010">
    <property type="entry name" value="DNA_brk_join_enz"/>
</dbReference>
<evidence type="ECO:0000259" key="8">
    <source>
        <dbReference type="PROSITE" id="PS51900"/>
    </source>
</evidence>
<dbReference type="InterPro" id="IPR053876">
    <property type="entry name" value="Phage_int_M"/>
</dbReference>
<evidence type="ECO:0000256" key="1">
    <source>
        <dbReference type="ARBA" id="ARBA00008857"/>
    </source>
</evidence>
<evidence type="ECO:0000256" key="6">
    <source>
        <dbReference type="SAM" id="MobiDB-lite"/>
    </source>
</evidence>
<keyword evidence="3 5" id="KW-0238">DNA-binding</keyword>
<dbReference type="InterPro" id="IPR002104">
    <property type="entry name" value="Integrase_catalytic"/>
</dbReference>
<name>A0ABR6HMA3_9RHOB</name>
<dbReference type="PANTHER" id="PTHR30629:SF2">
    <property type="entry name" value="PROPHAGE INTEGRASE INTS-RELATED"/>
    <property type="match status" value="1"/>
</dbReference>
<comment type="similarity">
    <text evidence="1">Belongs to the 'phage' integrase family.</text>
</comment>
<evidence type="ECO:0000256" key="5">
    <source>
        <dbReference type="PROSITE-ProRule" id="PRU01248"/>
    </source>
</evidence>
<gene>
    <name evidence="9" type="ORF">FHS00_001146</name>
</gene>
<organism evidence="9 10">
    <name type="scientific">Limimaricola variabilis</name>
    <dbReference type="NCBI Taxonomy" id="1492771"/>
    <lineage>
        <taxon>Bacteria</taxon>
        <taxon>Pseudomonadati</taxon>
        <taxon>Pseudomonadota</taxon>
        <taxon>Alphaproteobacteria</taxon>
        <taxon>Rhodobacterales</taxon>
        <taxon>Paracoccaceae</taxon>
        <taxon>Limimaricola</taxon>
    </lineage>
</organism>
<dbReference type="SUPFAM" id="SSF56349">
    <property type="entry name" value="DNA breaking-rejoining enzymes"/>
    <property type="match status" value="1"/>
</dbReference>
<dbReference type="PROSITE" id="PS51898">
    <property type="entry name" value="TYR_RECOMBINASE"/>
    <property type="match status" value="1"/>
</dbReference>